<feature type="compositionally biased region" description="Basic and acidic residues" evidence="1">
    <location>
        <begin position="1"/>
        <end position="15"/>
    </location>
</feature>
<dbReference type="EMBL" id="FNAP01000003">
    <property type="protein sequence ID" value="SDE11702.1"/>
    <property type="molecule type" value="Genomic_DNA"/>
</dbReference>
<protein>
    <recommendedName>
        <fullName evidence="4">DUF4164 family protein</fullName>
    </recommendedName>
</protein>
<evidence type="ECO:0008006" key="4">
    <source>
        <dbReference type="Google" id="ProtNLM"/>
    </source>
</evidence>
<accession>A0A1G7AA46</accession>
<feature type="region of interest" description="Disordered" evidence="1">
    <location>
        <begin position="1"/>
        <end position="20"/>
    </location>
</feature>
<organism evidence="2 3">
    <name type="scientific">Rhodospira trueperi</name>
    <dbReference type="NCBI Taxonomy" id="69960"/>
    <lineage>
        <taxon>Bacteria</taxon>
        <taxon>Pseudomonadati</taxon>
        <taxon>Pseudomonadota</taxon>
        <taxon>Alphaproteobacteria</taxon>
        <taxon>Rhodospirillales</taxon>
        <taxon>Rhodospirillaceae</taxon>
        <taxon>Rhodospira</taxon>
    </lineage>
</organism>
<sequence length="105" mass="11659">MIDVKRSADGRRTQEDDMAGQRVDEALEVLGQAISRLETAVAARADRLTRDEADSEARQQDVSALRDEYAALRGDYTQLRDVVEQVDGRLDGTVARLRALLDLEG</sequence>
<dbReference type="STRING" id="69960.SAMN05421720_103243"/>
<proteinExistence type="predicted"/>
<keyword evidence="3" id="KW-1185">Reference proteome</keyword>
<gene>
    <name evidence="2" type="ORF">SAMN05421720_103243</name>
</gene>
<dbReference type="AlphaFoldDB" id="A0A1G7AA46"/>
<reference evidence="2 3" key="1">
    <citation type="submission" date="2016-10" db="EMBL/GenBank/DDBJ databases">
        <authorList>
            <person name="de Groot N.N."/>
        </authorList>
    </citation>
    <scope>NUCLEOTIDE SEQUENCE [LARGE SCALE GENOMIC DNA]</scope>
    <source>
        <strain evidence="2 3">ATCC 700224</strain>
    </source>
</reference>
<name>A0A1G7AA46_9PROT</name>
<evidence type="ECO:0000313" key="2">
    <source>
        <dbReference type="EMBL" id="SDE11702.1"/>
    </source>
</evidence>
<dbReference type="RefSeq" id="WP_143027105.1">
    <property type="nucleotide sequence ID" value="NZ_FNAP01000003.1"/>
</dbReference>
<dbReference type="Proteomes" id="UP000199412">
    <property type="component" value="Unassembled WGS sequence"/>
</dbReference>
<dbReference type="OrthoDB" id="7361947at2"/>
<evidence type="ECO:0000256" key="1">
    <source>
        <dbReference type="SAM" id="MobiDB-lite"/>
    </source>
</evidence>
<evidence type="ECO:0000313" key="3">
    <source>
        <dbReference type="Proteomes" id="UP000199412"/>
    </source>
</evidence>